<dbReference type="InterPro" id="IPR036249">
    <property type="entry name" value="Thioredoxin-like_sf"/>
</dbReference>
<protein>
    <submittedName>
        <fullName evidence="4">Phosducin</fullName>
    </submittedName>
</protein>
<comment type="caution">
    <text evidence="4">The sequence shown here is derived from an EMBL/GenBank/DDBJ whole genome shotgun (WGS) entry which is preliminary data.</text>
</comment>
<feature type="domain" description="Phosducin" evidence="3">
    <location>
        <begin position="76"/>
        <end position="205"/>
    </location>
</feature>
<evidence type="ECO:0000256" key="2">
    <source>
        <dbReference type="SAM" id="MobiDB-lite"/>
    </source>
</evidence>
<evidence type="ECO:0000259" key="3">
    <source>
        <dbReference type="Pfam" id="PF02114"/>
    </source>
</evidence>
<keyword evidence="5" id="KW-1185">Reference proteome</keyword>
<dbReference type="Gene3D" id="3.40.30.10">
    <property type="entry name" value="Glutaredoxin"/>
    <property type="match status" value="1"/>
</dbReference>
<proteinExistence type="inferred from homology"/>
<dbReference type="AlphaFoldDB" id="A0A3A3A046"/>
<reference evidence="5" key="1">
    <citation type="submission" date="2017-02" db="EMBL/GenBank/DDBJ databases">
        <authorList>
            <person name="Tafer H."/>
            <person name="Lopandic K."/>
        </authorList>
    </citation>
    <scope>NUCLEOTIDE SEQUENCE [LARGE SCALE GENOMIC DNA]</scope>
    <source>
        <strain evidence="5">CBS 366.77</strain>
    </source>
</reference>
<feature type="non-terminal residue" evidence="4">
    <location>
        <position position="1"/>
    </location>
</feature>
<dbReference type="SUPFAM" id="SSF52833">
    <property type="entry name" value="Thioredoxin-like"/>
    <property type="match status" value="1"/>
</dbReference>
<dbReference type="EMBL" id="MVGC01000155">
    <property type="protein sequence ID" value="RJE22691.1"/>
    <property type="molecule type" value="Genomic_DNA"/>
</dbReference>
<dbReference type="InterPro" id="IPR024253">
    <property type="entry name" value="Phosducin_thioredoxin-like_dom"/>
</dbReference>
<dbReference type="InterPro" id="IPR051499">
    <property type="entry name" value="Phosducin-like_reg"/>
</dbReference>
<dbReference type="STRING" id="2070753.A0A3A3A046"/>
<evidence type="ECO:0000313" key="4">
    <source>
        <dbReference type="EMBL" id="RJE22691.1"/>
    </source>
</evidence>
<evidence type="ECO:0000313" key="5">
    <source>
        <dbReference type="Proteomes" id="UP000266188"/>
    </source>
</evidence>
<dbReference type="InterPro" id="IPR001200">
    <property type="entry name" value="Phosducin"/>
</dbReference>
<dbReference type="GO" id="GO:0008277">
    <property type="term" value="P:regulation of G protein-coupled receptor signaling pathway"/>
    <property type="evidence" value="ECO:0007669"/>
    <property type="project" value="InterPro"/>
</dbReference>
<comment type="similarity">
    <text evidence="1">Belongs to the phosducin family.</text>
</comment>
<accession>A0A3A3A046</accession>
<sequence>HASRTAPNNYHIPNTIYDANTGPKGVIADAQAFERARKSSFRKTFLSAAGFNSNPSSSHNDLLQHPAAQGENSSASEDDDDFMRKWRASRMHELQTQSNGATRRVSPRRRMYGYVEDVDAGGYLDAIEKVPANTVVVVCIYDPESNSSAIVEDTLVTVAEKNPQTRFVKLHHEIAEMDHIQAPALLAYRDAEVFATIVDIARQIPRGRSVTAESLEDLLKMNRVL</sequence>
<feature type="compositionally biased region" description="Polar residues" evidence="2">
    <location>
        <begin position="52"/>
        <end position="61"/>
    </location>
</feature>
<organism evidence="4 5">
    <name type="scientific">Aspergillus sclerotialis</name>
    <dbReference type="NCBI Taxonomy" id="2070753"/>
    <lineage>
        <taxon>Eukaryota</taxon>
        <taxon>Fungi</taxon>
        <taxon>Dikarya</taxon>
        <taxon>Ascomycota</taxon>
        <taxon>Pezizomycotina</taxon>
        <taxon>Eurotiomycetes</taxon>
        <taxon>Eurotiomycetidae</taxon>
        <taxon>Eurotiales</taxon>
        <taxon>Aspergillaceae</taxon>
        <taxon>Aspergillus</taxon>
        <taxon>Aspergillus subgen. Polypaecilum</taxon>
    </lineage>
</organism>
<feature type="region of interest" description="Disordered" evidence="2">
    <location>
        <begin position="52"/>
        <end position="79"/>
    </location>
</feature>
<dbReference type="PANTHER" id="PTHR46052">
    <property type="entry name" value="PHOSDUCIN-LIKE PROTEIN"/>
    <property type="match status" value="1"/>
</dbReference>
<dbReference type="CDD" id="cd02987">
    <property type="entry name" value="Phd_like_Phd"/>
    <property type="match status" value="1"/>
</dbReference>
<dbReference type="OrthoDB" id="70588at2759"/>
<dbReference type="Proteomes" id="UP000266188">
    <property type="component" value="Unassembled WGS sequence"/>
</dbReference>
<dbReference type="Pfam" id="PF02114">
    <property type="entry name" value="Phosducin"/>
    <property type="match status" value="1"/>
</dbReference>
<dbReference type="PANTHER" id="PTHR46052:SF1">
    <property type="entry name" value="PHOSDUCIN-LIKE PROTEIN"/>
    <property type="match status" value="1"/>
</dbReference>
<evidence type="ECO:0000256" key="1">
    <source>
        <dbReference type="ARBA" id="ARBA00009686"/>
    </source>
</evidence>
<name>A0A3A3A046_9EURO</name>
<gene>
    <name evidence="4" type="ORF">PHISCL_04952</name>
</gene>